<feature type="repeat" description="ANK" evidence="3">
    <location>
        <begin position="1433"/>
        <end position="1465"/>
    </location>
</feature>
<dbReference type="PROSITE" id="PS50088">
    <property type="entry name" value="ANK_REPEAT"/>
    <property type="match status" value="19"/>
</dbReference>
<feature type="repeat" description="ANK" evidence="3">
    <location>
        <begin position="1367"/>
        <end position="1399"/>
    </location>
</feature>
<feature type="repeat" description="ANK" evidence="3">
    <location>
        <begin position="1608"/>
        <end position="1640"/>
    </location>
</feature>
<dbReference type="VEuPathDB" id="FungiDB:ASPACDRAFT_1889153"/>
<feature type="repeat" description="ANK" evidence="3">
    <location>
        <begin position="973"/>
        <end position="1001"/>
    </location>
</feature>
<keyword evidence="2 3" id="KW-0040">ANK repeat</keyword>
<feature type="repeat" description="ANK" evidence="3">
    <location>
        <begin position="1575"/>
        <end position="1607"/>
    </location>
</feature>
<dbReference type="SUPFAM" id="SSF53167">
    <property type="entry name" value="Purine and uridine phosphorylases"/>
    <property type="match status" value="1"/>
</dbReference>
<evidence type="ECO:0000313" key="8">
    <source>
        <dbReference type="Proteomes" id="UP000184546"/>
    </source>
</evidence>
<gene>
    <name evidence="7" type="ORF">ASPACDRAFT_1889153</name>
</gene>
<feature type="repeat" description="ANK" evidence="3">
    <location>
        <begin position="1268"/>
        <end position="1300"/>
    </location>
</feature>
<dbReference type="Pfam" id="PF13637">
    <property type="entry name" value="Ank_4"/>
    <property type="match status" value="2"/>
</dbReference>
<feature type="repeat" description="ANK" evidence="3">
    <location>
        <begin position="1235"/>
        <end position="1267"/>
    </location>
</feature>
<dbReference type="Gene3D" id="3.40.50.1580">
    <property type="entry name" value="Nucleoside phosphorylase domain"/>
    <property type="match status" value="1"/>
</dbReference>
<dbReference type="InterPro" id="IPR056884">
    <property type="entry name" value="NPHP3-like_N"/>
</dbReference>
<feature type="repeat" description="ANK" evidence="3">
    <location>
        <begin position="1499"/>
        <end position="1531"/>
    </location>
</feature>
<proteinExistence type="predicted"/>
<dbReference type="PANTHER" id="PTHR24198:SF165">
    <property type="entry name" value="ANKYRIN REPEAT-CONTAINING PROTEIN-RELATED"/>
    <property type="match status" value="1"/>
</dbReference>
<dbReference type="GeneID" id="30972327"/>
<feature type="repeat" description="ANK" evidence="3">
    <location>
        <begin position="1400"/>
        <end position="1425"/>
    </location>
</feature>
<feature type="repeat" description="ANK" evidence="3">
    <location>
        <begin position="1136"/>
        <end position="1168"/>
    </location>
</feature>
<evidence type="ECO:0000259" key="5">
    <source>
        <dbReference type="Pfam" id="PF22939"/>
    </source>
</evidence>
<dbReference type="Gene3D" id="1.25.40.20">
    <property type="entry name" value="Ankyrin repeat-containing domain"/>
    <property type="match status" value="5"/>
</dbReference>
<feature type="domain" description="Nucleoside phosphorylase" evidence="4">
    <location>
        <begin position="15"/>
        <end position="299"/>
    </location>
</feature>
<dbReference type="InterPro" id="IPR035994">
    <property type="entry name" value="Nucleoside_phosphorylase_sf"/>
</dbReference>
<dbReference type="Pfam" id="PF00023">
    <property type="entry name" value="Ank"/>
    <property type="match status" value="2"/>
</dbReference>
<feature type="repeat" description="ANK" evidence="3">
    <location>
        <begin position="1169"/>
        <end position="1201"/>
    </location>
</feature>
<protein>
    <submittedName>
        <fullName evidence="7">Uncharacterized protein</fullName>
    </submittedName>
</protein>
<feature type="repeat" description="ANK" evidence="3">
    <location>
        <begin position="1103"/>
        <end position="1135"/>
    </location>
</feature>
<dbReference type="STRING" id="690307.A0A1L9WR34"/>
<feature type="repeat" description="ANK" evidence="3">
    <location>
        <begin position="1334"/>
        <end position="1366"/>
    </location>
</feature>
<dbReference type="Gene3D" id="3.40.50.300">
    <property type="entry name" value="P-loop containing nucleotide triphosphate hydrolases"/>
    <property type="match status" value="1"/>
</dbReference>
<evidence type="ECO:0000256" key="1">
    <source>
        <dbReference type="ARBA" id="ARBA00022737"/>
    </source>
</evidence>
<dbReference type="Pfam" id="PF01048">
    <property type="entry name" value="PNP_UDP_1"/>
    <property type="match status" value="1"/>
</dbReference>
<feature type="repeat" description="ANK" evidence="3">
    <location>
        <begin position="903"/>
        <end position="935"/>
    </location>
</feature>
<feature type="repeat" description="ANK" evidence="3">
    <location>
        <begin position="1641"/>
        <end position="1668"/>
    </location>
</feature>
<feature type="repeat" description="ANK" evidence="3">
    <location>
        <begin position="1532"/>
        <end position="1564"/>
    </location>
</feature>
<dbReference type="InterPro" id="IPR036770">
    <property type="entry name" value="Ankyrin_rpt-contain_sf"/>
</dbReference>
<feature type="repeat" description="ANK" evidence="3">
    <location>
        <begin position="1301"/>
        <end position="1333"/>
    </location>
</feature>
<dbReference type="RefSeq" id="XP_020054982.1">
    <property type="nucleotide sequence ID" value="XM_020198513.1"/>
</dbReference>
<dbReference type="SUPFAM" id="SSF48403">
    <property type="entry name" value="Ankyrin repeat"/>
    <property type="match status" value="3"/>
</dbReference>
<dbReference type="SUPFAM" id="SSF52540">
    <property type="entry name" value="P-loop containing nucleoside triphosphate hydrolases"/>
    <property type="match status" value="1"/>
</dbReference>
<dbReference type="PROSITE" id="PS50297">
    <property type="entry name" value="ANK_REP_REGION"/>
    <property type="match status" value="19"/>
</dbReference>
<reference evidence="8" key="1">
    <citation type="journal article" date="2017" name="Genome Biol.">
        <title>Comparative genomics reveals high biological diversity and specific adaptations in the industrially and medically important fungal genus Aspergillus.</title>
        <authorList>
            <person name="de Vries R.P."/>
            <person name="Riley R."/>
            <person name="Wiebenga A."/>
            <person name="Aguilar-Osorio G."/>
            <person name="Amillis S."/>
            <person name="Uchima C.A."/>
            <person name="Anderluh G."/>
            <person name="Asadollahi M."/>
            <person name="Askin M."/>
            <person name="Barry K."/>
            <person name="Battaglia E."/>
            <person name="Bayram O."/>
            <person name="Benocci T."/>
            <person name="Braus-Stromeyer S.A."/>
            <person name="Caldana C."/>
            <person name="Canovas D."/>
            <person name="Cerqueira G.C."/>
            <person name="Chen F."/>
            <person name="Chen W."/>
            <person name="Choi C."/>
            <person name="Clum A."/>
            <person name="Dos Santos R.A."/>
            <person name="Damasio A.R."/>
            <person name="Diallinas G."/>
            <person name="Emri T."/>
            <person name="Fekete E."/>
            <person name="Flipphi M."/>
            <person name="Freyberg S."/>
            <person name="Gallo A."/>
            <person name="Gournas C."/>
            <person name="Habgood R."/>
            <person name="Hainaut M."/>
            <person name="Harispe M.L."/>
            <person name="Henrissat B."/>
            <person name="Hilden K.S."/>
            <person name="Hope R."/>
            <person name="Hossain A."/>
            <person name="Karabika E."/>
            <person name="Karaffa L."/>
            <person name="Karanyi Z."/>
            <person name="Krasevec N."/>
            <person name="Kuo A."/>
            <person name="Kusch H."/>
            <person name="LaButti K."/>
            <person name="Lagendijk E.L."/>
            <person name="Lapidus A."/>
            <person name="Levasseur A."/>
            <person name="Lindquist E."/>
            <person name="Lipzen A."/>
            <person name="Logrieco A.F."/>
            <person name="MacCabe A."/>
            <person name="Maekelae M.R."/>
            <person name="Malavazi I."/>
            <person name="Melin P."/>
            <person name="Meyer V."/>
            <person name="Mielnichuk N."/>
            <person name="Miskei M."/>
            <person name="Molnar A.P."/>
            <person name="Mule G."/>
            <person name="Ngan C.Y."/>
            <person name="Orejas M."/>
            <person name="Orosz E."/>
            <person name="Ouedraogo J.P."/>
            <person name="Overkamp K.M."/>
            <person name="Park H.-S."/>
            <person name="Perrone G."/>
            <person name="Piumi F."/>
            <person name="Punt P.J."/>
            <person name="Ram A.F."/>
            <person name="Ramon A."/>
            <person name="Rauscher S."/>
            <person name="Record E."/>
            <person name="Riano-Pachon D.M."/>
            <person name="Robert V."/>
            <person name="Roehrig J."/>
            <person name="Ruller R."/>
            <person name="Salamov A."/>
            <person name="Salih N.S."/>
            <person name="Samson R.A."/>
            <person name="Sandor E."/>
            <person name="Sanguinetti M."/>
            <person name="Schuetze T."/>
            <person name="Sepcic K."/>
            <person name="Shelest E."/>
            <person name="Sherlock G."/>
            <person name="Sophianopoulou V."/>
            <person name="Squina F.M."/>
            <person name="Sun H."/>
            <person name="Susca A."/>
            <person name="Todd R.B."/>
            <person name="Tsang A."/>
            <person name="Unkles S.E."/>
            <person name="van de Wiele N."/>
            <person name="van Rossen-Uffink D."/>
            <person name="Oliveira J.V."/>
            <person name="Vesth T.C."/>
            <person name="Visser J."/>
            <person name="Yu J.-H."/>
            <person name="Zhou M."/>
            <person name="Andersen M.R."/>
            <person name="Archer D.B."/>
            <person name="Baker S.E."/>
            <person name="Benoit I."/>
            <person name="Brakhage A.A."/>
            <person name="Braus G.H."/>
            <person name="Fischer R."/>
            <person name="Frisvad J.C."/>
            <person name="Goldman G.H."/>
            <person name="Houbraken J."/>
            <person name="Oakley B."/>
            <person name="Pocsi I."/>
            <person name="Scazzocchio C."/>
            <person name="Seiboth B."/>
            <person name="vanKuyk P.A."/>
            <person name="Wortman J."/>
            <person name="Dyer P.S."/>
            <person name="Grigoriev I.V."/>
        </authorList>
    </citation>
    <scope>NUCLEOTIDE SEQUENCE [LARGE SCALE GENOMIC DNA]</scope>
    <source>
        <strain evidence="8">ATCC 16872 / CBS 172.66 / WB 5094</strain>
    </source>
</reference>
<feature type="repeat" description="ANK" evidence="3">
    <location>
        <begin position="1466"/>
        <end position="1498"/>
    </location>
</feature>
<dbReference type="OMA" id="FRWASCQ"/>
<dbReference type="EMBL" id="KV878979">
    <property type="protein sequence ID" value="OJJ98642.1"/>
    <property type="molecule type" value="Genomic_DNA"/>
</dbReference>
<evidence type="ECO:0000259" key="4">
    <source>
        <dbReference type="Pfam" id="PF01048"/>
    </source>
</evidence>
<feature type="domain" description="GPI inositol-deacylase winged helix" evidence="5">
    <location>
        <begin position="660"/>
        <end position="750"/>
    </location>
</feature>
<dbReference type="SMART" id="SM00248">
    <property type="entry name" value="ANK"/>
    <property type="match status" value="21"/>
</dbReference>
<evidence type="ECO:0000259" key="6">
    <source>
        <dbReference type="Pfam" id="PF24883"/>
    </source>
</evidence>
<dbReference type="InterPro" id="IPR027417">
    <property type="entry name" value="P-loop_NTPase"/>
</dbReference>
<dbReference type="Pfam" id="PF24883">
    <property type="entry name" value="NPHP3_N"/>
    <property type="match status" value="1"/>
</dbReference>
<dbReference type="InterPro" id="IPR002110">
    <property type="entry name" value="Ankyrin_rpt"/>
</dbReference>
<dbReference type="PANTHER" id="PTHR24198">
    <property type="entry name" value="ANKYRIN REPEAT AND PROTEIN KINASE DOMAIN-CONTAINING PROTEIN"/>
    <property type="match status" value="1"/>
</dbReference>
<dbReference type="InterPro" id="IPR054471">
    <property type="entry name" value="GPIID_WHD"/>
</dbReference>
<dbReference type="OrthoDB" id="1577640at2759"/>
<feature type="domain" description="Nephrocystin 3-like N-terminal" evidence="6">
    <location>
        <begin position="388"/>
        <end position="549"/>
    </location>
</feature>
<dbReference type="InterPro" id="IPR000845">
    <property type="entry name" value="Nucleoside_phosphorylase_d"/>
</dbReference>
<dbReference type="GO" id="GO:0003824">
    <property type="term" value="F:catalytic activity"/>
    <property type="evidence" value="ECO:0007669"/>
    <property type="project" value="InterPro"/>
</dbReference>
<dbReference type="Pfam" id="PF22939">
    <property type="entry name" value="WHD_GPIID"/>
    <property type="match status" value="1"/>
</dbReference>
<dbReference type="Pfam" id="PF12796">
    <property type="entry name" value="Ank_2"/>
    <property type="match status" value="6"/>
</dbReference>
<dbReference type="GO" id="GO:0009116">
    <property type="term" value="P:nucleoside metabolic process"/>
    <property type="evidence" value="ECO:0007669"/>
    <property type="project" value="InterPro"/>
</dbReference>
<feature type="repeat" description="ANK" evidence="3">
    <location>
        <begin position="1202"/>
        <end position="1234"/>
    </location>
</feature>
<keyword evidence="1" id="KW-0677">Repeat</keyword>
<dbReference type="PRINTS" id="PR01415">
    <property type="entry name" value="ANKYRIN"/>
</dbReference>
<sequence>MATPRALESPDLYNIGWITALPIERAASTAMLDERHDKPCGFVQHPSDTNSYTWGRIGEHNVVIASLPAGQIGTTPAATTASNLLASLPQIRVALLVGIGGGIARPEEGRDIRLGDIVVSQPQGTTGGVVQYDLGKAKLNKEWEQRGFLSAPPPVLLHALAAIQAEYELGESRIAKFLDGTPKLKKGVSGYSHQGFENDRLFKASFDHTGAANCSRCNDEEAIERIQRDTTDPEVHYGIIASGNTVVKNALTRDEIVQEVGEDCMCFEMEAAGLMNHFPCLVIRGICDYADSHKNDRWQRYASATAAAYAKDLLGYVPIRGLQETPRALDILRSVHQNIQEIHTIASETKSGIKSLQSDSHHAKLKMWLSPPDISTNLTDALKCRQQGTCSWLLQSEKYREWKSGKRQHLWLHGIPGCGKTVLSAAIVDDLMQQLQTPHVVLFFYFDFKEIEKQSLNKMVRSLVTQLYSSCVDSRAELEKLFLFCEKGDRQPTETALLTTFLEMSKHAENLQIVLDALDECSMRGDLLKWLETLSFSDHKGLHLLATSRKEEEIESGLGHWLDCTSTILIQSHSINQDIRTYLHETLRSDRGFDRWHRRPEVLDEIEVELMLKADGIWVVCQIDSLKHCLDLRKLRRSLRTLPATLQETYARILINIPENYRKEAIRIMQFLTYSDRPLTVDEVVDIIVVEPDEDPLFDPTFRMPETREIMRICSSLVSQVTRRRGESTIEELQLAHFTVQQYLESDRVDGALSLMTVAVDSPCCPGGSGSFQGCLRRATAKGDMTRICLAYLSQVDEGKSLTAIKKELPLAKYSAESWIGHARYSETRPDVEKSILNFFLRQSQAYAVWGKLFDLDQPWNGPLWWADKKMAPPLYYASLAGLQHTVLRLLDNGAEANADGGDYGNALQAASSVGETHIVRLLLEHGADVNVQGGLYGNPLQAASIKGHKDVVLLLLARGAEIYSQGGLYSDALYASAAEGHEEIVRLLIDHGANVNFRGRIHVNIVKNAPFNDHEDLVRQLLAQGIKTCRPQNSTIQSFSVEEHEKMTEVLLDDKRNAMVQNSIYGNALHAASIQWRLGMISLADRLINPSTHLDIAFKGQDGSTAVAIASFGGHVGVVQLLVEKGADINMAANDGTTPLVLATLGSNFEIIRILVKQNAEVGVGSNMGFSPMHLAAGFGRIDVIKLFIQSGADPDQKMRGGTTPLHLASGTGQLDSAKLLIANGANCDSADKDGITPLHNATQKGFLDIIKLLIENGANCDSADKDGDTPLHIATHKGFFDIVKLLIENGANCDFAEQDGNTPLHISTQKGFLDIVRLLVENGANCDSAIKGGYTPLYIAIYKGFLDVVKILIENDAECNTANCDGWAPLHLASLNGYLEIARLLIQNGADCNSVTCEGWTPLYLACQDGHLETVRLLIDSGAVCRSMVNLAPPPLHIASQNNHLEVASFLLTRGAQINARDIDGYTALYVASAQGLINMVHLFLERGADLNITSSNGCSPLYIAFKFGHTQTAQLLIQSAADIELKDNNGWTPLTLTSFKGDLEGVRLLLTQGAYINLLLHSSADFELKNNDGWTPLTLVSFKGNIEGVQLLLDQGAEINVRSNDGRTPLYVASSMGHMDVVLLLLERGADVTLANDRGLNPATIASSKGQASVVQLLRQYGADV</sequence>
<accession>A0A1L9WR34</accession>
<evidence type="ECO:0000313" key="7">
    <source>
        <dbReference type="EMBL" id="OJJ98642.1"/>
    </source>
</evidence>
<evidence type="ECO:0000256" key="3">
    <source>
        <dbReference type="PROSITE-ProRule" id="PRU00023"/>
    </source>
</evidence>
<organism evidence="7 8">
    <name type="scientific">Aspergillus aculeatus (strain ATCC 16872 / CBS 172.66 / WB 5094)</name>
    <dbReference type="NCBI Taxonomy" id="690307"/>
    <lineage>
        <taxon>Eukaryota</taxon>
        <taxon>Fungi</taxon>
        <taxon>Dikarya</taxon>
        <taxon>Ascomycota</taxon>
        <taxon>Pezizomycotina</taxon>
        <taxon>Eurotiomycetes</taxon>
        <taxon>Eurotiomycetidae</taxon>
        <taxon>Eurotiales</taxon>
        <taxon>Aspergillaceae</taxon>
        <taxon>Aspergillus</taxon>
        <taxon>Aspergillus subgen. Circumdati</taxon>
    </lineage>
</organism>
<keyword evidence="8" id="KW-1185">Reference proteome</keyword>
<name>A0A1L9WR34_ASPA1</name>
<dbReference type="Proteomes" id="UP000184546">
    <property type="component" value="Unassembled WGS sequence"/>
</dbReference>
<evidence type="ECO:0000256" key="2">
    <source>
        <dbReference type="ARBA" id="ARBA00023043"/>
    </source>
</evidence>